<evidence type="ECO:0000256" key="4">
    <source>
        <dbReference type="ARBA" id="ARBA00023002"/>
    </source>
</evidence>
<dbReference type="SUPFAM" id="SSF56425">
    <property type="entry name" value="Succinate dehydrogenase/fumarate reductase flavoprotein, catalytic domain"/>
    <property type="match status" value="1"/>
</dbReference>
<evidence type="ECO:0000313" key="6">
    <source>
        <dbReference type="EMBL" id="RQH02576.1"/>
    </source>
</evidence>
<comment type="cofactor">
    <cofactor evidence="1">
        <name>FAD</name>
        <dbReference type="ChEBI" id="CHEBI:57692"/>
    </cofactor>
</comment>
<organism evidence="6 7">
    <name type="scientific">Natrarchaeobius chitinivorans</name>
    <dbReference type="NCBI Taxonomy" id="1679083"/>
    <lineage>
        <taxon>Archaea</taxon>
        <taxon>Methanobacteriati</taxon>
        <taxon>Methanobacteriota</taxon>
        <taxon>Stenosarchaea group</taxon>
        <taxon>Halobacteria</taxon>
        <taxon>Halobacteriales</taxon>
        <taxon>Natrialbaceae</taxon>
        <taxon>Natrarchaeobius</taxon>
    </lineage>
</organism>
<dbReference type="OrthoDB" id="205890at2157"/>
<keyword evidence="7" id="KW-1185">Reference proteome</keyword>
<dbReference type="AlphaFoldDB" id="A0A3N6PSP3"/>
<reference evidence="6 7" key="1">
    <citation type="submission" date="2018-10" db="EMBL/GenBank/DDBJ databases">
        <title>Natrarchaeobius chitinivorans gen. nov., sp. nov., and Natrarchaeobius haloalkaliphilus sp. nov., alkaliphilic, chitin-utilizing haloarchaea from hypersaline alkaline lakes.</title>
        <authorList>
            <person name="Sorokin D.Y."/>
            <person name="Elcheninov A.G."/>
            <person name="Kostrikina N.A."/>
            <person name="Bale N.J."/>
            <person name="Sinninghe Damste J.S."/>
            <person name="Khijniak T.V."/>
            <person name="Kublanov I.V."/>
            <person name="Toshchakov S.V."/>
        </authorList>
    </citation>
    <scope>NUCLEOTIDE SEQUENCE [LARGE SCALE GENOMIC DNA]</scope>
    <source>
        <strain evidence="6 7">AArcht7</strain>
    </source>
</reference>
<keyword evidence="3" id="KW-0274">FAD</keyword>
<comment type="caution">
    <text evidence="6">The sequence shown here is derived from an EMBL/GenBank/DDBJ whole genome shotgun (WGS) entry which is preliminary data.</text>
</comment>
<sequence length="473" mass="51781">MSQNEYDIVVIGCGIAGLSAGLRGAQLGHSVCVLEKSPKEHRGGHTRFTESFRIPTANIDIDAEFDVEDYTTSDFYSDIMQLTNFRADTELAKRVAEGSVETFEWLTEQGLEWEYQAPHTGYTAGRVWLHGEDMVDDLVEILEEHGVDFFYEAEARGLIRDDDGRTTGVEARVEGTKTRFHGETVILAAGDYGSSKEQRTRYYGPGYGNMKVRGSRYNTGEAVEAALDVGAKSDGEWGDAHMAIIDAESPDVEGGITRIDGYQYGVIVNHDGERFVDEGEDARAHTYAKFGRRIFEQPYHEAFIIVDSKTVDDVAHMGPGQPISADSLESLVKRLDIEDTETAVETIEEFNAACDPDEFDPEVLDGNTATGIEPEKSNWALTIDEPPYTGYPVTGGMTFAFGGVAITPDAEVLDTRDDPIPGLFAAGNSTGGLFYNNYPGGTGLTNAAVYGRIAAETADEYIESSRRAEQRQA</sequence>
<dbReference type="Proteomes" id="UP000281431">
    <property type="component" value="Unassembled WGS sequence"/>
</dbReference>
<dbReference type="PANTHER" id="PTHR43400">
    <property type="entry name" value="FUMARATE REDUCTASE"/>
    <property type="match status" value="1"/>
</dbReference>
<evidence type="ECO:0000256" key="3">
    <source>
        <dbReference type="ARBA" id="ARBA00022827"/>
    </source>
</evidence>
<dbReference type="InterPro" id="IPR050315">
    <property type="entry name" value="FAD-oxidoreductase_2"/>
</dbReference>
<name>A0A3N6PSP3_NATCH</name>
<gene>
    <name evidence="6" type="ORF">EA472_04580</name>
</gene>
<dbReference type="PANTHER" id="PTHR43400:SF7">
    <property type="entry name" value="FAD-DEPENDENT OXIDOREDUCTASE 2 FAD BINDING DOMAIN-CONTAINING PROTEIN"/>
    <property type="match status" value="1"/>
</dbReference>
<proteinExistence type="predicted"/>
<dbReference type="InterPro" id="IPR036188">
    <property type="entry name" value="FAD/NAD-bd_sf"/>
</dbReference>
<dbReference type="InterPro" id="IPR003953">
    <property type="entry name" value="FAD-dep_OxRdtase_2_FAD-bd"/>
</dbReference>
<dbReference type="GO" id="GO:0016491">
    <property type="term" value="F:oxidoreductase activity"/>
    <property type="evidence" value="ECO:0007669"/>
    <property type="project" value="UniProtKB-KW"/>
</dbReference>
<accession>A0A3N6PSP3</accession>
<keyword evidence="2" id="KW-0285">Flavoprotein</keyword>
<keyword evidence="4" id="KW-0560">Oxidoreductase</keyword>
<evidence type="ECO:0000256" key="2">
    <source>
        <dbReference type="ARBA" id="ARBA00022630"/>
    </source>
</evidence>
<dbReference type="NCBIfam" id="NF006130">
    <property type="entry name" value="PRK08274.1"/>
    <property type="match status" value="1"/>
</dbReference>
<dbReference type="Pfam" id="PF00890">
    <property type="entry name" value="FAD_binding_2"/>
    <property type="match status" value="1"/>
</dbReference>
<dbReference type="SUPFAM" id="SSF51905">
    <property type="entry name" value="FAD/NAD(P)-binding domain"/>
    <property type="match status" value="1"/>
</dbReference>
<feature type="domain" description="FAD-dependent oxidoreductase 2 FAD-binding" evidence="5">
    <location>
        <begin position="7"/>
        <end position="441"/>
    </location>
</feature>
<dbReference type="Gene3D" id="3.90.700.10">
    <property type="entry name" value="Succinate dehydrogenase/fumarate reductase flavoprotein, catalytic domain"/>
    <property type="match status" value="1"/>
</dbReference>
<evidence type="ECO:0000256" key="1">
    <source>
        <dbReference type="ARBA" id="ARBA00001974"/>
    </source>
</evidence>
<evidence type="ECO:0000313" key="7">
    <source>
        <dbReference type="Proteomes" id="UP000281431"/>
    </source>
</evidence>
<dbReference type="EMBL" id="REFZ01000002">
    <property type="protein sequence ID" value="RQH02576.1"/>
    <property type="molecule type" value="Genomic_DNA"/>
</dbReference>
<evidence type="ECO:0000259" key="5">
    <source>
        <dbReference type="Pfam" id="PF00890"/>
    </source>
</evidence>
<dbReference type="Gene3D" id="3.50.50.60">
    <property type="entry name" value="FAD/NAD(P)-binding domain"/>
    <property type="match status" value="1"/>
</dbReference>
<dbReference type="InterPro" id="IPR027477">
    <property type="entry name" value="Succ_DH/fumarate_Rdtase_cat_sf"/>
</dbReference>
<protein>
    <submittedName>
        <fullName evidence="6">FAD-dependent oxidoreductase</fullName>
    </submittedName>
</protein>